<evidence type="ECO:0008006" key="2">
    <source>
        <dbReference type="Google" id="ProtNLM"/>
    </source>
</evidence>
<sequence>MKKEMAKVFVFHYTEAGILPKLSEKELRDIMKGFYEVPKGYPDVKFNGTYVDESGMGICDWEAPNADVVKEIVKKVLGAPPTDSTIVVKRVL</sequence>
<proteinExistence type="predicted"/>
<accession>A0A7G9YTL0</accession>
<name>A0A7G9YTL0_9EURY</name>
<dbReference type="AlphaFoldDB" id="A0A7G9YTL0"/>
<evidence type="ECO:0000313" key="1">
    <source>
        <dbReference type="EMBL" id="QNO51344.1"/>
    </source>
</evidence>
<organism evidence="1">
    <name type="scientific">Candidatus Methanophagaceae archaeon ANME-1 ERB6</name>
    <dbReference type="NCBI Taxonomy" id="2759912"/>
    <lineage>
        <taxon>Archaea</taxon>
        <taxon>Methanobacteriati</taxon>
        <taxon>Methanobacteriota</taxon>
        <taxon>Stenosarchaea group</taxon>
        <taxon>Methanomicrobia</taxon>
        <taxon>Candidatus Methanophagales</taxon>
        <taxon>Candidatus Methanophagaceae</taxon>
    </lineage>
</organism>
<reference evidence="1" key="1">
    <citation type="submission" date="2020-06" db="EMBL/GenBank/DDBJ databases">
        <title>Unique genomic features of the anaerobic methanotrophic archaea.</title>
        <authorList>
            <person name="Chadwick G.L."/>
            <person name="Skennerton C.T."/>
            <person name="Laso-Perez R."/>
            <person name="Leu A.O."/>
            <person name="Speth D.R."/>
            <person name="Yu H."/>
            <person name="Morgan-Lang C."/>
            <person name="Hatzenpichler R."/>
            <person name="Goudeau D."/>
            <person name="Malmstrom R."/>
            <person name="Brazelton W.J."/>
            <person name="Woyke T."/>
            <person name="Hallam S.J."/>
            <person name="Tyson G.W."/>
            <person name="Wegener G."/>
            <person name="Boetius A."/>
            <person name="Orphan V."/>
        </authorList>
    </citation>
    <scope>NUCLEOTIDE SEQUENCE</scope>
</reference>
<dbReference type="EMBL" id="MT631466">
    <property type="protein sequence ID" value="QNO51344.1"/>
    <property type="molecule type" value="Genomic_DNA"/>
</dbReference>
<protein>
    <recommendedName>
        <fullName evidence="2">DUF4242 domain-containing protein</fullName>
    </recommendedName>
</protein>
<gene>
    <name evidence="1" type="ORF">HDBBLJII_00041</name>
</gene>